<keyword evidence="3 5" id="KW-1133">Transmembrane helix</keyword>
<evidence type="ECO:0000313" key="6">
    <source>
        <dbReference type="EMBL" id="SIR09706.1"/>
    </source>
</evidence>
<comment type="subcellular location">
    <subcellularLocation>
        <location evidence="1">Membrane</location>
    </subcellularLocation>
</comment>
<feature type="transmembrane region" description="Helical" evidence="5">
    <location>
        <begin position="23"/>
        <end position="49"/>
    </location>
</feature>
<dbReference type="PANTHER" id="PTHR14948:SF44">
    <property type="entry name" value="PROLINE-RICH TRANSMEMBRANE PROTEIN 1-LIKE"/>
    <property type="match status" value="1"/>
</dbReference>
<dbReference type="AlphaFoldDB" id="A0A1N6Y5A7"/>
<dbReference type="InterPro" id="IPR051423">
    <property type="entry name" value="CD225/Dispanin"/>
</dbReference>
<dbReference type="InterPro" id="IPR007593">
    <property type="entry name" value="CD225/Dispanin_fam"/>
</dbReference>
<dbReference type="PANTHER" id="PTHR14948">
    <property type="entry name" value="NG5"/>
    <property type="match status" value="1"/>
</dbReference>
<dbReference type="EMBL" id="FTLW01000006">
    <property type="protein sequence ID" value="SIR09706.1"/>
    <property type="molecule type" value="Genomic_DNA"/>
</dbReference>
<evidence type="ECO:0000256" key="1">
    <source>
        <dbReference type="ARBA" id="ARBA00004370"/>
    </source>
</evidence>
<dbReference type="OrthoDB" id="6024442at2"/>
<organism evidence="6 7">
    <name type="scientific">Solilutibacter tolerans</name>
    <dbReference type="NCBI Taxonomy" id="1604334"/>
    <lineage>
        <taxon>Bacteria</taxon>
        <taxon>Pseudomonadati</taxon>
        <taxon>Pseudomonadota</taxon>
        <taxon>Gammaproteobacteria</taxon>
        <taxon>Lysobacterales</taxon>
        <taxon>Lysobacteraceae</taxon>
        <taxon>Solilutibacter</taxon>
    </lineage>
</organism>
<sequence length="116" mass="12326">MGWHVSGESESMNTANGNIPNHMVWTIVSTVIATLTCCPLGLLGIVGIVNSNKVNKLLAAGDAAGAMRASSTAKTWAIVATVLAVLGIIINIWWRMSGGQEAMMEQLQQMQQMQGQ</sequence>
<evidence type="ECO:0000256" key="4">
    <source>
        <dbReference type="ARBA" id="ARBA00023136"/>
    </source>
</evidence>
<dbReference type="Proteomes" id="UP000241788">
    <property type="component" value="Unassembled WGS sequence"/>
</dbReference>
<evidence type="ECO:0000256" key="3">
    <source>
        <dbReference type="ARBA" id="ARBA00022989"/>
    </source>
</evidence>
<feature type="transmembrane region" description="Helical" evidence="5">
    <location>
        <begin position="76"/>
        <end position="94"/>
    </location>
</feature>
<keyword evidence="4 5" id="KW-0472">Membrane</keyword>
<evidence type="ECO:0000256" key="5">
    <source>
        <dbReference type="SAM" id="Phobius"/>
    </source>
</evidence>
<dbReference type="STRING" id="1604334.SAMN05421546_2380"/>
<name>A0A1N6Y5A7_9GAMM</name>
<protein>
    <submittedName>
        <fullName evidence="6">Interferon-induced transmembrane protein</fullName>
    </submittedName>
</protein>
<dbReference type="RefSeq" id="WP_076588597.1">
    <property type="nucleotide sequence ID" value="NZ_FTLW01000006.1"/>
</dbReference>
<keyword evidence="2 5" id="KW-0812">Transmembrane</keyword>
<keyword evidence="7" id="KW-1185">Reference proteome</keyword>
<gene>
    <name evidence="6" type="ORF">SAMN05421546_2380</name>
</gene>
<proteinExistence type="predicted"/>
<evidence type="ECO:0000256" key="2">
    <source>
        <dbReference type="ARBA" id="ARBA00022692"/>
    </source>
</evidence>
<evidence type="ECO:0000313" key="7">
    <source>
        <dbReference type="Proteomes" id="UP000241788"/>
    </source>
</evidence>
<reference evidence="7" key="1">
    <citation type="submission" date="2017-01" db="EMBL/GenBank/DDBJ databases">
        <authorList>
            <person name="Varghese N."/>
            <person name="Submissions S."/>
        </authorList>
    </citation>
    <scope>NUCLEOTIDE SEQUENCE [LARGE SCALE GENOMIC DNA]</scope>
    <source>
        <strain evidence="7">UM1</strain>
    </source>
</reference>
<dbReference type="Pfam" id="PF04505">
    <property type="entry name" value="CD225"/>
    <property type="match status" value="1"/>
</dbReference>
<dbReference type="GO" id="GO:0016020">
    <property type="term" value="C:membrane"/>
    <property type="evidence" value="ECO:0007669"/>
    <property type="project" value="UniProtKB-SubCell"/>
</dbReference>
<accession>A0A1N6Y5A7</accession>